<proteinExistence type="predicted"/>
<protein>
    <submittedName>
        <fullName evidence="2">Uncharacterized protein</fullName>
    </submittedName>
</protein>
<feature type="non-terminal residue" evidence="2">
    <location>
        <position position="182"/>
    </location>
</feature>
<keyword evidence="1" id="KW-0472">Membrane</keyword>
<feature type="non-terminal residue" evidence="2">
    <location>
        <position position="1"/>
    </location>
</feature>
<gene>
    <name evidence="2" type="ORF">METZ01_LOCUS184412</name>
</gene>
<accession>A0A382CZE0</accession>
<sequence>VTYIKYLFLILISSVLLVSCTFNPLLKINQTEDESTFIKKPKFLYEFKNFPKKINIIYSNSNESEAKNFIKGISANYFYYLNLKYEPELNFLNSEDLKSMNCSLRNFSRSYSIVFLNSSLNEQLLDGCLSSLLRLNGLIVLFNKNLIIQNSNLTLLEVDRKKDYLDLLNFAKDQGNKDSIII</sequence>
<name>A0A382CZE0_9ZZZZ</name>
<evidence type="ECO:0000313" key="2">
    <source>
        <dbReference type="EMBL" id="SVB31558.1"/>
    </source>
</evidence>
<organism evidence="2">
    <name type="scientific">marine metagenome</name>
    <dbReference type="NCBI Taxonomy" id="408172"/>
    <lineage>
        <taxon>unclassified sequences</taxon>
        <taxon>metagenomes</taxon>
        <taxon>ecological metagenomes</taxon>
    </lineage>
</organism>
<feature type="transmembrane region" description="Helical" evidence="1">
    <location>
        <begin position="6"/>
        <end position="26"/>
    </location>
</feature>
<keyword evidence="1" id="KW-0812">Transmembrane</keyword>
<keyword evidence="1" id="KW-1133">Transmembrane helix</keyword>
<reference evidence="2" key="1">
    <citation type="submission" date="2018-05" db="EMBL/GenBank/DDBJ databases">
        <authorList>
            <person name="Lanie J.A."/>
            <person name="Ng W.-L."/>
            <person name="Kazmierczak K.M."/>
            <person name="Andrzejewski T.M."/>
            <person name="Davidsen T.M."/>
            <person name="Wayne K.J."/>
            <person name="Tettelin H."/>
            <person name="Glass J.I."/>
            <person name="Rusch D."/>
            <person name="Podicherti R."/>
            <person name="Tsui H.-C.T."/>
            <person name="Winkler M.E."/>
        </authorList>
    </citation>
    <scope>NUCLEOTIDE SEQUENCE</scope>
</reference>
<dbReference type="EMBL" id="UINC01036898">
    <property type="protein sequence ID" value="SVB31558.1"/>
    <property type="molecule type" value="Genomic_DNA"/>
</dbReference>
<evidence type="ECO:0000256" key="1">
    <source>
        <dbReference type="SAM" id="Phobius"/>
    </source>
</evidence>
<dbReference type="AlphaFoldDB" id="A0A382CZE0"/>